<keyword evidence="6" id="KW-0653">Protein transport</keyword>
<evidence type="ECO:0000256" key="7">
    <source>
        <dbReference type="SAM" id="Phobius"/>
    </source>
</evidence>
<evidence type="ECO:0000256" key="4">
    <source>
        <dbReference type="ARBA" id="ARBA00022989"/>
    </source>
</evidence>
<sequence length="218" mass="23369">MMDAIQHALYVLSNALLLPTLLAILIMAAWSMLLLGGLVREWFTRPRVQRVLREARHLAKQQKSVKSPGKADGGALVRCLSECTLGLPARLAVLLGRDAPELSDYAKSLDDLEGEVAASLAQLSWLTRVAPMLGLMGTLIPLGPALTGLASGDVAVLSSHLVVAFTATVIGVLIGCCSFTMGLVRKHWYQHDMGELEYIFAQVSTGVATRGTHIGKEP</sequence>
<dbReference type="PANTHER" id="PTHR30625:SF3">
    <property type="entry name" value="TOL-PAL SYSTEM PROTEIN TOLQ"/>
    <property type="match status" value="1"/>
</dbReference>
<accession>A0A366HTJ9</accession>
<evidence type="ECO:0000256" key="5">
    <source>
        <dbReference type="ARBA" id="ARBA00023136"/>
    </source>
</evidence>
<keyword evidence="10" id="KW-1185">Reference proteome</keyword>
<evidence type="ECO:0000256" key="1">
    <source>
        <dbReference type="ARBA" id="ARBA00004651"/>
    </source>
</evidence>
<name>A0A366HTJ9_9BACT</name>
<proteinExistence type="inferred from homology"/>
<evidence type="ECO:0000256" key="3">
    <source>
        <dbReference type="ARBA" id="ARBA00022692"/>
    </source>
</evidence>
<protein>
    <submittedName>
        <fullName evidence="9">Outer membrane transport energization protein ExbB</fullName>
    </submittedName>
</protein>
<dbReference type="InterPro" id="IPR002898">
    <property type="entry name" value="MotA_ExbB_proton_chnl"/>
</dbReference>
<dbReference type="OrthoDB" id="3178152at2"/>
<reference evidence="9 10" key="1">
    <citation type="submission" date="2018-06" db="EMBL/GenBank/DDBJ databases">
        <title>Genomic Encyclopedia of Type Strains, Phase IV (KMG-IV): sequencing the most valuable type-strain genomes for metagenomic binning, comparative biology and taxonomic classification.</title>
        <authorList>
            <person name="Goeker M."/>
        </authorList>
    </citation>
    <scope>NUCLEOTIDE SEQUENCE [LARGE SCALE GENOMIC DNA]</scope>
    <source>
        <strain evidence="9 10">DSM 25532</strain>
    </source>
</reference>
<dbReference type="GO" id="GO:0017038">
    <property type="term" value="P:protein import"/>
    <property type="evidence" value="ECO:0007669"/>
    <property type="project" value="TreeGrafter"/>
</dbReference>
<keyword evidence="6" id="KW-0813">Transport</keyword>
<dbReference type="RefSeq" id="WP_113956535.1">
    <property type="nucleotide sequence ID" value="NZ_QNRR01000001.1"/>
</dbReference>
<dbReference type="Proteomes" id="UP000253426">
    <property type="component" value="Unassembled WGS sequence"/>
</dbReference>
<dbReference type="AlphaFoldDB" id="A0A366HTJ9"/>
<evidence type="ECO:0000256" key="2">
    <source>
        <dbReference type="ARBA" id="ARBA00022475"/>
    </source>
</evidence>
<dbReference type="PANTHER" id="PTHR30625">
    <property type="entry name" value="PROTEIN TOLQ"/>
    <property type="match status" value="1"/>
</dbReference>
<evidence type="ECO:0000256" key="6">
    <source>
        <dbReference type="RuleBase" id="RU004057"/>
    </source>
</evidence>
<evidence type="ECO:0000313" key="9">
    <source>
        <dbReference type="EMBL" id="RBP47613.1"/>
    </source>
</evidence>
<comment type="subcellular location">
    <subcellularLocation>
        <location evidence="1">Cell membrane</location>
        <topology evidence="1">Multi-pass membrane protein</topology>
    </subcellularLocation>
    <subcellularLocation>
        <location evidence="6">Membrane</location>
        <topology evidence="6">Multi-pass membrane protein</topology>
    </subcellularLocation>
</comment>
<comment type="caution">
    <text evidence="9">The sequence shown here is derived from an EMBL/GenBank/DDBJ whole genome shotgun (WGS) entry which is preliminary data.</text>
</comment>
<feature type="transmembrane region" description="Helical" evidence="7">
    <location>
        <begin position="162"/>
        <end position="184"/>
    </location>
</feature>
<feature type="domain" description="MotA/TolQ/ExbB proton channel" evidence="8">
    <location>
        <begin position="109"/>
        <end position="181"/>
    </location>
</feature>
<keyword evidence="3 7" id="KW-0812">Transmembrane</keyword>
<keyword evidence="2" id="KW-1003">Cell membrane</keyword>
<keyword evidence="4 7" id="KW-1133">Transmembrane helix</keyword>
<dbReference type="InterPro" id="IPR050790">
    <property type="entry name" value="ExbB/TolQ_transport"/>
</dbReference>
<dbReference type="Pfam" id="PF01618">
    <property type="entry name" value="MotA_ExbB"/>
    <property type="match status" value="1"/>
</dbReference>
<feature type="transmembrane region" description="Helical" evidence="7">
    <location>
        <begin position="20"/>
        <end position="43"/>
    </location>
</feature>
<dbReference type="GO" id="GO:0005886">
    <property type="term" value="C:plasma membrane"/>
    <property type="evidence" value="ECO:0007669"/>
    <property type="project" value="UniProtKB-SubCell"/>
</dbReference>
<keyword evidence="5 7" id="KW-0472">Membrane</keyword>
<gene>
    <name evidence="9" type="ORF">DES53_101410</name>
</gene>
<feature type="transmembrane region" description="Helical" evidence="7">
    <location>
        <begin position="129"/>
        <end position="150"/>
    </location>
</feature>
<organism evidence="9 10">
    <name type="scientific">Roseimicrobium gellanilyticum</name>
    <dbReference type="NCBI Taxonomy" id="748857"/>
    <lineage>
        <taxon>Bacteria</taxon>
        <taxon>Pseudomonadati</taxon>
        <taxon>Verrucomicrobiota</taxon>
        <taxon>Verrucomicrobiia</taxon>
        <taxon>Verrucomicrobiales</taxon>
        <taxon>Verrucomicrobiaceae</taxon>
        <taxon>Roseimicrobium</taxon>
    </lineage>
</organism>
<dbReference type="EMBL" id="QNRR01000001">
    <property type="protein sequence ID" value="RBP47613.1"/>
    <property type="molecule type" value="Genomic_DNA"/>
</dbReference>
<evidence type="ECO:0000313" key="10">
    <source>
        <dbReference type="Proteomes" id="UP000253426"/>
    </source>
</evidence>
<comment type="similarity">
    <text evidence="6">Belongs to the exbB/tolQ family.</text>
</comment>
<evidence type="ECO:0000259" key="8">
    <source>
        <dbReference type="Pfam" id="PF01618"/>
    </source>
</evidence>